<dbReference type="SMART" id="SM00320">
    <property type="entry name" value="WD40"/>
    <property type="match status" value="6"/>
</dbReference>
<name>A0A1R0GSN8_9FUNG</name>
<accession>A0A1R0GSN8</accession>
<dbReference type="PROSITE" id="PS50294">
    <property type="entry name" value="WD_REPEATS_REGION"/>
    <property type="match status" value="1"/>
</dbReference>
<proteinExistence type="predicted"/>
<protein>
    <recommendedName>
        <fullName evidence="4">Cleavage stimulation factor 50 kDa subunit</fullName>
    </recommendedName>
</protein>
<dbReference type="SUPFAM" id="SSF50978">
    <property type="entry name" value="WD40 repeat-like"/>
    <property type="match status" value="1"/>
</dbReference>
<dbReference type="GO" id="GO:0003723">
    <property type="term" value="F:RNA binding"/>
    <property type="evidence" value="ECO:0007669"/>
    <property type="project" value="TreeGrafter"/>
</dbReference>
<feature type="repeat" description="WD" evidence="5">
    <location>
        <begin position="220"/>
        <end position="255"/>
    </location>
</feature>
<feature type="domain" description="Anaphase-promoting complex subunit 4-like WD40" evidence="6">
    <location>
        <begin position="264"/>
        <end position="317"/>
    </location>
</feature>
<dbReference type="Pfam" id="PF00400">
    <property type="entry name" value="WD40"/>
    <property type="match status" value="4"/>
</dbReference>
<dbReference type="PROSITE" id="PS50082">
    <property type="entry name" value="WD_REPEATS_2"/>
    <property type="match status" value="2"/>
</dbReference>
<dbReference type="Pfam" id="PF12894">
    <property type="entry name" value="ANAPC4_WD40"/>
    <property type="match status" value="1"/>
</dbReference>
<dbReference type="CDD" id="cd00200">
    <property type="entry name" value="WD40"/>
    <property type="match status" value="1"/>
</dbReference>
<dbReference type="InterPro" id="IPR015943">
    <property type="entry name" value="WD40/YVTN_repeat-like_dom_sf"/>
</dbReference>
<reference evidence="7 8" key="1">
    <citation type="journal article" date="2016" name="Mol. Biol. Evol.">
        <title>Genome-Wide Survey of Gut Fungi (Harpellales) Reveals the First Horizontally Transferred Ubiquitin Gene from a Mosquito Host.</title>
        <authorList>
            <person name="Wang Y."/>
            <person name="White M.M."/>
            <person name="Kvist S."/>
            <person name="Moncalvo J.M."/>
        </authorList>
    </citation>
    <scope>NUCLEOTIDE SEQUENCE [LARGE SCALE GENOMIC DNA]</scope>
    <source>
        <strain evidence="7 8">ALG-7-W6</strain>
    </source>
</reference>
<dbReference type="EMBL" id="LSSL01004001">
    <property type="protein sequence ID" value="OLY79896.1"/>
    <property type="molecule type" value="Genomic_DNA"/>
</dbReference>
<dbReference type="InterPro" id="IPR001680">
    <property type="entry name" value="WD40_rpt"/>
</dbReference>
<evidence type="ECO:0000313" key="8">
    <source>
        <dbReference type="Proteomes" id="UP000187455"/>
    </source>
</evidence>
<evidence type="ECO:0000256" key="4">
    <source>
        <dbReference type="ARBA" id="ARBA00029851"/>
    </source>
</evidence>
<evidence type="ECO:0000259" key="6">
    <source>
        <dbReference type="Pfam" id="PF12894"/>
    </source>
</evidence>
<keyword evidence="3" id="KW-0539">Nucleus</keyword>
<comment type="caution">
    <text evidence="7">The sequence shown here is derived from an EMBL/GenBank/DDBJ whole genome shotgun (WGS) entry which is preliminary data.</text>
</comment>
<dbReference type="InterPro" id="IPR038184">
    <property type="entry name" value="CSTF1_dimer_sf"/>
</dbReference>
<dbReference type="Proteomes" id="UP000187455">
    <property type="component" value="Unassembled WGS sequence"/>
</dbReference>
<keyword evidence="5" id="KW-0853">WD repeat</keyword>
<dbReference type="InterPro" id="IPR024977">
    <property type="entry name" value="Apc4-like_WD40_dom"/>
</dbReference>
<evidence type="ECO:0000256" key="5">
    <source>
        <dbReference type="PROSITE-ProRule" id="PRU00221"/>
    </source>
</evidence>
<dbReference type="Gene3D" id="1.20.960.50">
    <property type="entry name" value="Cleavage stimulation factor subunit 1, dimerisation domain"/>
    <property type="match status" value="1"/>
</dbReference>
<evidence type="ECO:0000256" key="2">
    <source>
        <dbReference type="ARBA" id="ARBA00022664"/>
    </source>
</evidence>
<dbReference type="AlphaFoldDB" id="A0A1R0GSN8"/>
<dbReference type="PANTHER" id="PTHR44133:SF2">
    <property type="entry name" value="CLEAVAGE STIMULATION FACTOR SUBUNIT 1"/>
    <property type="match status" value="1"/>
</dbReference>
<dbReference type="STRING" id="133383.A0A1R0GSN8"/>
<gene>
    <name evidence="7" type="ORF">AYI68_g6022</name>
</gene>
<evidence type="ECO:0000313" key="7">
    <source>
        <dbReference type="EMBL" id="OLY79896.1"/>
    </source>
</evidence>
<dbReference type="PANTHER" id="PTHR44133">
    <property type="entry name" value="CLEAVAGE STIMULATION FACTOR SUBUNIT 1"/>
    <property type="match status" value="1"/>
</dbReference>
<keyword evidence="2" id="KW-0507">mRNA processing</keyword>
<keyword evidence="8" id="KW-1185">Reference proteome</keyword>
<dbReference type="GO" id="GO:0031124">
    <property type="term" value="P:mRNA 3'-end processing"/>
    <property type="evidence" value="ECO:0007669"/>
    <property type="project" value="InterPro"/>
</dbReference>
<sequence length="436" mass="47316">MDAHDSGESGEGSEPVASKSTVLPLILSQLSSYGYANLSSVIAKHTNTRMTAASNNDLARLVFLGEKYKGGFSENKETIPTKQEVPSDSITTNQLDKVPEQKNFQPPTLVDYSKLKYEISYQTSHKGPATCAAFSLNGQFFATGSADSTLKLVSIERLNNSSQRGNYDEKPVIRTLYDHRDVVNQVTFHPNGLVLASCSDDQSIKLFDLSLAQGKRSFRFIQDNSPIRTISFHPSGDYLASGTASGKLVLYDIKTLSGSTPNITNTGMVNSVRFSNDGRILSMATDTGESKIIDGITGQLLSSFATASRSISSTTFNRSGKSLLSSSLPSNGYGYSTQLWDTSSGKMVQQYMLPSKPNAEPVGKSISAFNFDENLVFASDPASGSVCCWDTRTAKLMNQYGGFSDPINYLSLSPTDSSFVTCSQNNQIHYWRSIAS</sequence>
<dbReference type="OrthoDB" id="538223at2759"/>
<evidence type="ECO:0000256" key="3">
    <source>
        <dbReference type="ARBA" id="ARBA00023242"/>
    </source>
</evidence>
<dbReference type="InterPro" id="IPR036322">
    <property type="entry name" value="WD40_repeat_dom_sf"/>
</dbReference>
<dbReference type="Gene3D" id="2.130.10.10">
    <property type="entry name" value="YVTN repeat-like/Quinoprotein amine dehydrogenase"/>
    <property type="match status" value="2"/>
</dbReference>
<comment type="subcellular location">
    <subcellularLocation>
        <location evidence="1">Nucleus</location>
    </subcellularLocation>
</comment>
<organism evidence="7 8">
    <name type="scientific">Smittium mucronatum</name>
    <dbReference type="NCBI Taxonomy" id="133383"/>
    <lineage>
        <taxon>Eukaryota</taxon>
        <taxon>Fungi</taxon>
        <taxon>Fungi incertae sedis</taxon>
        <taxon>Zoopagomycota</taxon>
        <taxon>Kickxellomycotina</taxon>
        <taxon>Harpellomycetes</taxon>
        <taxon>Harpellales</taxon>
        <taxon>Legeriomycetaceae</taxon>
        <taxon>Smittium</taxon>
    </lineage>
</organism>
<dbReference type="InterPro" id="IPR044633">
    <property type="entry name" value="CstF1-like"/>
</dbReference>
<evidence type="ECO:0000256" key="1">
    <source>
        <dbReference type="ARBA" id="ARBA00004123"/>
    </source>
</evidence>
<dbReference type="GO" id="GO:0005848">
    <property type="term" value="C:mRNA cleavage stimulating factor complex"/>
    <property type="evidence" value="ECO:0007669"/>
    <property type="project" value="InterPro"/>
</dbReference>
<feature type="repeat" description="WD" evidence="5">
    <location>
        <begin position="176"/>
        <end position="217"/>
    </location>
</feature>